<accession>A0ABU7RE85</accession>
<reference evidence="2 3" key="1">
    <citation type="submission" date="2024-01" db="EMBL/GenBank/DDBJ databases">
        <title>Niabella digestum sp. nov., isolated from waste digestion system.</title>
        <authorList>
            <person name="Zhang L."/>
        </authorList>
    </citation>
    <scope>NUCLEOTIDE SEQUENCE [LARGE SCALE GENOMIC DNA]</scope>
    <source>
        <strain evidence="2 3">A18</strain>
    </source>
</reference>
<dbReference type="InterPro" id="IPR018490">
    <property type="entry name" value="cNMP-bd_dom_sf"/>
</dbReference>
<dbReference type="InterPro" id="IPR014710">
    <property type="entry name" value="RmlC-like_jellyroll"/>
</dbReference>
<sequence length="191" mass="22921">MAHPFITHVQKIIQVSTLNEVQVLSYFEEQQYPKKDILLPSNTRCKYHYFVIEGCLRMFFINEKGIEQTVQFAIENWWLTDYMAFAEKTTSEFSIQAVEPTTVLQITTQQQENLLTQFPMLERYFRIVYQKAYAASLYRLKYLFDFSREELFVHFSRNFPEFVKRVPQHLLASFLNMTPEYLSEIKKHLQS</sequence>
<dbReference type="RefSeq" id="WP_330973700.1">
    <property type="nucleotide sequence ID" value="NZ_JAZGLY010000002.1"/>
</dbReference>
<evidence type="ECO:0000313" key="2">
    <source>
        <dbReference type="EMBL" id="MEE6186290.1"/>
    </source>
</evidence>
<dbReference type="EMBL" id="JAZGLY010000002">
    <property type="protein sequence ID" value="MEE6186290.1"/>
    <property type="molecule type" value="Genomic_DNA"/>
</dbReference>
<evidence type="ECO:0000313" key="3">
    <source>
        <dbReference type="Proteomes" id="UP001357452"/>
    </source>
</evidence>
<keyword evidence="3" id="KW-1185">Reference proteome</keyword>
<dbReference type="SUPFAM" id="SSF51206">
    <property type="entry name" value="cAMP-binding domain-like"/>
    <property type="match status" value="1"/>
</dbReference>
<feature type="domain" description="Cyclic nucleotide-binding" evidence="1">
    <location>
        <begin position="30"/>
        <end position="116"/>
    </location>
</feature>
<dbReference type="Gene3D" id="2.60.120.10">
    <property type="entry name" value="Jelly Rolls"/>
    <property type="match status" value="1"/>
</dbReference>
<dbReference type="Proteomes" id="UP001357452">
    <property type="component" value="Unassembled WGS sequence"/>
</dbReference>
<evidence type="ECO:0000259" key="1">
    <source>
        <dbReference type="Pfam" id="PF00027"/>
    </source>
</evidence>
<dbReference type="CDD" id="cd00038">
    <property type="entry name" value="CAP_ED"/>
    <property type="match status" value="1"/>
</dbReference>
<name>A0ABU7RE85_9BACT</name>
<proteinExistence type="predicted"/>
<organism evidence="2 3">
    <name type="scientific">Niabella digestorum</name>
    <dbReference type="NCBI Taxonomy" id="3117701"/>
    <lineage>
        <taxon>Bacteria</taxon>
        <taxon>Pseudomonadati</taxon>
        <taxon>Bacteroidota</taxon>
        <taxon>Chitinophagia</taxon>
        <taxon>Chitinophagales</taxon>
        <taxon>Chitinophagaceae</taxon>
        <taxon>Niabella</taxon>
    </lineage>
</organism>
<gene>
    <name evidence="2" type="ORF">V2H41_03305</name>
</gene>
<comment type="caution">
    <text evidence="2">The sequence shown here is derived from an EMBL/GenBank/DDBJ whole genome shotgun (WGS) entry which is preliminary data.</text>
</comment>
<dbReference type="InterPro" id="IPR000595">
    <property type="entry name" value="cNMP-bd_dom"/>
</dbReference>
<dbReference type="Pfam" id="PF00027">
    <property type="entry name" value="cNMP_binding"/>
    <property type="match status" value="1"/>
</dbReference>
<protein>
    <submittedName>
        <fullName evidence="2">Crp/Fnr family transcriptional regulator</fullName>
    </submittedName>
</protein>